<keyword evidence="5" id="KW-1185">Reference proteome</keyword>
<dbReference type="RefSeq" id="WP_054408458.1">
    <property type="nucleotide sequence ID" value="NZ_FOYA01000021.1"/>
</dbReference>
<name>A0A0M9VIM9_9FLAO</name>
<dbReference type="Proteomes" id="UP000037755">
    <property type="component" value="Unassembled WGS sequence"/>
</dbReference>
<evidence type="ECO:0000259" key="3">
    <source>
        <dbReference type="Pfam" id="PF18962"/>
    </source>
</evidence>
<dbReference type="Pfam" id="PF18962">
    <property type="entry name" value="Por_Secre_tail"/>
    <property type="match status" value="1"/>
</dbReference>
<dbReference type="NCBIfam" id="TIGR04183">
    <property type="entry name" value="Por_Secre_tail"/>
    <property type="match status" value="1"/>
</dbReference>
<dbReference type="InterPro" id="IPR026444">
    <property type="entry name" value="Secre_tail"/>
</dbReference>
<accession>A0A0M9VIM9</accession>
<dbReference type="AlphaFoldDB" id="A0A0M9VIM9"/>
<keyword evidence="1 2" id="KW-0732">Signal</keyword>
<protein>
    <recommendedName>
        <fullName evidence="3">Secretion system C-terminal sorting domain-containing protein</fullName>
    </recommendedName>
</protein>
<dbReference type="NCBIfam" id="TIGR04534">
    <property type="entry name" value="ELWxxDGT_rpt"/>
    <property type="match status" value="1"/>
</dbReference>
<evidence type="ECO:0000313" key="5">
    <source>
        <dbReference type="Proteomes" id="UP000037755"/>
    </source>
</evidence>
<feature type="signal peptide" evidence="2">
    <location>
        <begin position="1"/>
        <end position="18"/>
    </location>
</feature>
<sequence length="1007" mass="109394">MKKILLLVLGFTGFFANAQTVNADLIELNFAEDGYPMDVTLAPNGKIYFSAHIGSGADRSLYVYDEQTGILQNLPSAVEGMNTYIEDGNFKMVGNTLFFTHSGGSYQYILFKSDGTPEGTQPVKIISSNGGGNTSMDNFTAYNGSLFFTAKNEANGVELWTSDGTEAGTHIVKDINPGVPDSYPSSLFVFNGLLYFNAVTVENGYELWKTDGTEEGTTMVKDMHPGPTGGAGGASVVFNNHFYFSANDGVNGYQLWESDGTSQGTQMFTTIAQEGINGGISNITLLDNYFVFQCNIGGSYHLWRSDGTVAGTYLLKAVNPLEDGFTSFDQFAILNNQVYFVGDGFLDKTKLWKTDGTVAGTQQVVNMEDISGGNIYKLTSSGGYLIFSSPLQGQNNSNPWVSNGTSTGTQLLNNLNLNVNTGGEMKFTPVGNNIVYFQVDSDLNGVELWKTDGTAANTQILVDVSHRYSGLVGDGVEQSAQILNDKLVFMGNDGVNGQEPFVTDGTYEGTYMLNNIYDLDGGGSIGFTNESNTGIFTKAGDKLFFNARNNEHGGEIYVTDGTAGGTVLVKDIRPGAADAVTGYTYFMEYNGVFYFKANDGVHGNELWRSDGTEVGTYLLKDIYPGLQSGITAVNSYTYISKNCAVFNGFLYFVADDDTGTAVWRTDGTEGGTVKVITLLSDQGVNNGVTIIGATDDKLYLLSQYVYTSYDSNTLWSSDGTQDGTMIVDSYLITGSTQFKKTCILNNELYYNVWTNQGCCIYKTDGSVEGTVLVKSDLIADNKTISFMKPCGDRVYFGVTSGLFSSEHSRELWSTDGTESGTVQLGAFNENNYDSFTGFSCYNGDFLYTRYNSKFIYVTNGDTSSTQSIEVLVNGMPPFGQYEGINSILGVIGGKVYMDGSYQNTGRELYVANMAGFLDSEVFNPIVPNTVSNFILYPNPSNVEVKVQTADSSILRNVSVYDFTGKKIFETEANNSATTIDINLWSNGIYIVKAKSDNGTFSQKFIKN</sequence>
<dbReference type="OrthoDB" id="1489153at2"/>
<evidence type="ECO:0000256" key="2">
    <source>
        <dbReference type="SAM" id="SignalP"/>
    </source>
</evidence>
<proteinExistence type="predicted"/>
<dbReference type="STRING" id="1202724.AM493_12975"/>
<dbReference type="PATRIC" id="fig|1202724.3.peg.2688"/>
<dbReference type="InterPro" id="IPR030916">
    <property type="entry name" value="ELWxxDGT_rpt"/>
</dbReference>
<evidence type="ECO:0000313" key="4">
    <source>
        <dbReference type="EMBL" id="KOS06836.1"/>
    </source>
</evidence>
<dbReference type="EMBL" id="LIYD01000005">
    <property type="protein sequence ID" value="KOS06836.1"/>
    <property type="molecule type" value="Genomic_DNA"/>
</dbReference>
<feature type="chain" id="PRO_5005839018" description="Secretion system C-terminal sorting domain-containing protein" evidence="2">
    <location>
        <begin position="19"/>
        <end position="1007"/>
    </location>
</feature>
<evidence type="ECO:0000256" key="1">
    <source>
        <dbReference type="ARBA" id="ARBA00022729"/>
    </source>
</evidence>
<gene>
    <name evidence="4" type="ORF">AM493_12975</name>
</gene>
<comment type="caution">
    <text evidence="4">The sequence shown here is derived from an EMBL/GenBank/DDBJ whole genome shotgun (WGS) entry which is preliminary data.</text>
</comment>
<reference evidence="4 5" key="1">
    <citation type="submission" date="2015-08" db="EMBL/GenBank/DDBJ databases">
        <title>Whole genome sequence of Flavobacterium akiainvivens IK-1T, from decaying Wikstroemia oahuensis, an endemic Hawaiian shrub.</title>
        <authorList>
            <person name="Wan X."/>
            <person name="Hou S."/>
            <person name="Saito J."/>
            <person name="Donachie S."/>
        </authorList>
    </citation>
    <scope>NUCLEOTIDE SEQUENCE [LARGE SCALE GENOMIC DNA]</scope>
    <source>
        <strain evidence="4 5">IK-1</strain>
    </source>
</reference>
<dbReference type="SUPFAM" id="SSF50956">
    <property type="entry name" value="Thermostable phytase (3-phytase)"/>
    <property type="match status" value="1"/>
</dbReference>
<feature type="domain" description="Secretion system C-terminal sorting" evidence="3">
    <location>
        <begin position="935"/>
        <end position="1005"/>
    </location>
</feature>
<dbReference type="SUPFAM" id="SSF63825">
    <property type="entry name" value="YWTD domain"/>
    <property type="match status" value="1"/>
</dbReference>
<organism evidence="4 5">
    <name type="scientific">Flavobacterium akiainvivens</name>
    <dbReference type="NCBI Taxonomy" id="1202724"/>
    <lineage>
        <taxon>Bacteria</taxon>
        <taxon>Pseudomonadati</taxon>
        <taxon>Bacteroidota</taxon>
        <taxon>Flavobacteriia</taxon>
        <taxon>Flavobacteriales</taxon>
        <taxon>Flavobacteriaceae</taxon>
        <taxon>Flavobacterium</taxon>
    </lineage>
</organism>